<dbReference type="EMBL" id="KZ679260">
    <property type="protein sequence ID" value="PTB41937.1"/>
    <property type="molecule type" value="Genomic_DNA"/>
</dbReference>
<keyword evidence="2" id="KW-1185">Reference proteome</keyword>
<proteinExistence type="predicted"/>
<organism evidence="1 2">
    <name type="scientific">Trichoderma asperellum (strain ATCC 204424 / CBS 433.97 / NBRC 101777)</name>
    <dbReference type="NCBI Taxonomy" id="1042311"/>
    <lineage>
        <taxon>Eukaryota</taxon>
        <taxon>Fungi</taxon>
        <taxon>Dikarya</taxon>
        <taxon>Ascomycota</taxon>
        <taxon>Pezizomycotina</taxon>
        <taxon>Sordariomycetes</taxon>
        <taxon>Hypocreomycetidae</taxon>
        <taxon>Hypocreales</taxon>
        <taxon>Hypocreaceae</taxon>
        <taxon>Trichoderma</taxon>
    </lineage>
</organism>
<dbReference type="OrthoDB" id="10484501at2759"/>
<dbReference type="AlphaFoldDB" id="A0A2T3ZAV7"/>
<dbReference type="Proteomes" id="UP000240493">
    <property type="component" value="Unassembled WGS sequence"/>
</dbReference>
<sequence length="86" mass="9410">MCAYVCTGTVHVGLSRNGNGNGESAPTSVRTVQQRTARKSDHRYVCCPIYLLWCLTQDEGLEMPSCHRPVGRLDFVPAGDEGIDIV</sequence>
<evidence type="ECO:0000313" key="1">
    <source>
        <dbReference type="EMBL" id="PTB41937.1"/>
    </source>
</evidence>
<accession>A0A2T3ZAV7</accession>
<evidence type="ECO:0000313" key="2">
    <source>
        <dbReference type="Proteomes" id="UP000240493"/>
    </source>
</evidence>
<protein>
    <submittedName>
        <fullName evidence="1">Uncharacterized protein</fullName>
    </submittedName>
</protein>
<gene>
    <name evidence="1" type="ORF">M441DRAFT_379237</name>
</gene>
<name>A0A2T3ZAV7_TRIA4</name>
<reference evidence="1 2" key="1">
    <citation type="submission" date="2016-07" db="EMBL/GenBank/DDBJ databases">
        <title>Multiple horizontal gene transfer events from other fungi enriched the ability of initially mycotrophic Trichoderma (Ascomycota) to feed on dead plant biomass.</title>
        <authorList>
            <consortium name="DOE Joint Genome Institute"/>
            <person name="Aerts A."/>
            <person name="Atanasova L."/>
            <person name="Chenthamara K."/>
            <person name="Zhang J."/>
            <person name="Grujic M."/>
            <person name="Henrissat B."/>
            <person name="Kuo A."/>
            <person name="Salamov A."/>
            <person name="Lipzen A."/>
            <person name="Labutti K."/>
            <person name="Barry K."/>
            <person name="Miao Y."/>
            <person name="Rahimi M.J."/>
            <person name="Shen Q."/>
            <person name="Grigoriev I.V."/>
            <person name="Kubicek C.P."/>
            <person name="Druzhinina I.S."/>
        </authorList>
    </citation>
    <scope>NUCLEOTIDE SEQUENCE [LARGE SCALE GENOMIC DNA]</scope>
    <source>
        <strain evidence="1 2">CBS 433.97</strain>
    </source>
</reference>